<sequence>MMRGGLVLAALLLSACAGGEGAPGGGGLLSFLSPASRAPQDSISVYGGSVTVRGPNGYCVDPAASRATSGFAVMASCARTANADRQPRLDALITAQVGRAGSAMVTGSEPALSALLAGPTGRDMLSDGQPVAVSGVDQTPGVVFVNFTETESTAPVAPPLMRAFFDIGDRLVTVSIRPVEGSDLDVTSERLLIAETIAAFRSVNAGDV</sequence>
<evidence type="ECO:0000313" key="3">
    <source>
        <dbReference type="Proteomes" id="UP000193900"/>
    </source>
</evidence>
<feature type="signal peptide" evidence="1">
    <location>
        <begin position="1"/>
        <end position="17"/>
    </location>
</feature>
<dbReference type="PROSITE" id="PS51257">
    <property type="entry name" value="PROKAR_LIPOPROTEIN"/>
    <property type="match status" value="1"/>
</dbReference>
<name>A0A1Y5T8K9_9RHOB</name>
<dbReference type="Proteomes" id="UP000193900">
    <property type="component" value="Unassembled WGS sequence"/>
</dbReference>
<dbReference type="AlphaFoldDB" id="A0A1Y5T8K9"/>
<gene>
    <name evidence="2" type="ORF">ROA7023_02652</name>
</gene>
<evidence type="ECO:0000256" key="1">
    <source>
        <dbReference type="SAM" id="SignalP"/>
    </source>
</evidence>
<reference evidence="2 3" key="1">
    <citation type="submission" date="2017-03" db="EMBL/GenBank/DDBJ databases">
        <authorList>
            <person name="Afonso C.L."/>
            <person name="Miller P.J."/>
            <person name="Scott M.A."/>
            <person name="Spackman E."/>
            <person name="Goraichik I."/>
            <person name="Dimitrov K.M."/>
            <person name="Suarez D.L."/>
            <person name="Swayne D.E."/>
        </authorList>
    </citation>
    <scope>NUCLEOTIDE SEQUENCE [LARGE SCALE GENOMIC DNA]</scope>
    <source>
        <strain evidence="2 3">CECT 7023</strain>
    </source>
</reference>
<keyword evidence="3" id="KW-1185">Reference proteome</keyword>
<feature type="chain" id="PRO_5011011165" evidence="1">
    <location>
        <begin position="18"/>
        <end position="208"/>
    </location>
</feature>
<protein>
    <submittedName>
        <fullName evidence="2">Uncharacterized protein</fullName>
    </submittedName>
</protein>
<dbReference type="EMBL" id="FWFZ01000013">
    <property type="protein sequence ID" value="SLN58171.1"/>
    <property type="molecule type" value="Genomic_DNA"/>
</dbReference>
<keyword evidence="1" id="KW-0732">Signal</keyword>
<evidence type="ECO:0000313" key="2">
    <source>
        <dbReference type="EMBL" id="SLN58171.1"/>
    </source>
</evidence>
<accession>A0A1Y5T8K9</accession>
<proteinExistence type="predicted"/>
<organism evidence="2 3">
    <name type="scientific">Roseisalinus antarcticus</name>
    <dbReference type="NCBI Taxonomy" id="254357"/>
    <lineage>
        <taxon>Bacteria</taxon>
        <taxon>Pseudomonadati</taxon>
        <taxon>Pseudomonadota</taxon>
        <taxon>Alphaproteobacteria</taxon>
        <taxon>Rhodobacterales</taxon>
        <taxon>Roseobacteraceae</taxon>
        <taxon>Roseisalinus</taxon>
    </lineage>
</organism>